<keyword evidence="7" id="KW-0057">Aromatic amino acid biosynthesis</keyword>
<accession>A0ABV4UWB3</accession>
<dbReference type="PROSITE" id="PS01029">
    <property type="entry name" value="DEHYDROQUINASE_II"/>
    <property type="match status" value="1"/>
</dbReference>
<sequence>MKHILLLNGPNLNMLGIREPGVYGSLSLQAITDRLTKLAEELHVGLECYQSNHEGDLIDRIHAAYGQKAGILLNPGAFTHYSYAIRDAISAVGIPTVEVHISNIHKREAFRHVSVIAPVAVGQIAGFGANSYELGLRALVQYIDSAEG</sequence>
<evidence type="ECO:0000256" key="1">
    <source>
        <dbReference type="ARBA" id="ARBA00001864"/>
    </source>
</evidence>
<evidence type="ECO:0000256" key="4">
    <source>
        <dbReference type="ARBA" id="ARBA00011193"/>
    </source>
</evidence>
<dbReference type="NCBIfam" id="NF003807">
    <property type="entry name" value="PRK05395.1-4"/>
    <property type="match status" value="1"/>
</dbReference>
<feature type="binding site" evidence="7">
    <location>
        <position position="111"/>
    </location>
    <ligand>
        <name>substrate</name>
    </ligand>
</feature>
<dbReference type="PANTHER" id="PTHR21272">
    <property type="entry name" value="CATABOLIC 3-DEHYDROQUINASE"/>
    <property type="match status" value="1"/>
</dbReference>
<evidence type="ECO:0000256" key="3">
    <source>
        <dbReference type="ARBA" id="ARBA00011037"/>
    </source>
</evidence>
<gene>
    <name evidence="7 8" type="primary">aroQ</name>
    <name evidence="8" type="ORF">ACEU3E_07995</name>
</gene>
<feature type="site" description="Transition state stabilizer" evidence="7">
    <location>
        <position position="18"/>
    </location>
</feature>
<evidence type="ECO:0000256" key="7">
    <source>
        <dbReference type="HAMAP-Rule" id="MF_00169"/>
    </source>
</evidence>
<feature type="active site" description="Proton acceptor" evidence="7">
    <location>
        <position position="23"/>
    </location>
</feature>
<dbReference type="EC" id="4.2.1.10" evidence="5 7"/>
<comment type="catalytic activity">
    <reaction evidence="1 7">
        <text>3-dehydroquinate = 3-dehydroshikimate + H2O</text>
        <dbReference type="Rhea" id="RHEA:21096"/>
        <dbReference type="ChEBI" id="CHEBI:15377"/>
        <dbReference type="ChEBI" id="CHEBI:16630"/>
        <dbReference type="ChEBI" id="CHEBI:32364"/>
        <dbReference type="EC" id="4.2.1.10"/>
    </reaction>
</comment>
<dbReference type="PANTHER" id="PTHR21272:SF3">
    <property type="entry name" value="CATABOLIC 3-DEHYDROQUINASE"/>
    <property type="match status" value="1"/>
</dbReference>
<evidence type="ECO:0000256" key="5">
    <source>
        <dbReference type="ARBA" id="ARBA00012060"/>
    </source>
</evidence>
<comment type="similarity">
    <text evidence="3 7">Belongs to the type-II 3-dehydroquinase family.</text>
</comment>
<dbReference type="NCBIfam" id="NF003806">
    <property type="entry name" value="PRK05395.1-3"/>
    <property type="match status" value="1"/>
</dbReference>
<reference evidence="8 9" key="1">
    <citation type="submission" date="2024-09" db="EMBL/GenBank/DDBJ databases">
        <authorList>
            <person name="Makale K.P.P."/>
            <person name="Makhzoum A."/>
            <person name="Rantong G."/>
            <person name="Rahube T.O."/>
        </authorList>
    </citation>
    <scope>NUCLEOTIDE SEQUENCE [LARGE SCALE GENOMIC DNA]</scope>
    <source>
        <strain evidence="8 9">KM_D13</strain>
    </source>
</reference>
<proteinExistence type="inferred from homology"/>
<keyword evidence="9" id="KW-1185">Reference proteome</keyword>
<dbReference type="InterPro" id="IPR018509">
    <property type="entry name" value="DHquinase_II_CS"/>
</dbReference>
<name>A0ABV4UWB3_9BACL</name>
<dbReference type="Pfam" id="PF01220">
    <property type="entry name" value="DHquinase_II"/>
    <property type="match status" value="1"/>
</dbReference>
<organism evidence="8 9">
    <name type="scientific">Paenibacillus oleatilyticus</name>
    <dbReference type="NCBI Taxonomy" id="2594886"/>
    <lineage>
        <taxon>Bacteria</taxon>
        <taxon>Bacillati</taxon>
        <taxon>Bacillota</taxon>
        <taxon>Bacilli</taxon>
        <taxon>Bacillales</taxon>
        <taxon>Paenibacillaceae</taxon>
        <taxon>Paenibacillus</taxon>
    </lineage>
</organism>
<dbReference type="NCBIfam" id="TIGR01088">
    <property type="entry name" value="aroQ"/>
    <property type="match status" value="1"/>
</dbReference>
<evidence type="ECO:0000256" key="2">
    <source>
        <dbReference type="ARBA" id="ARBA00004902"/>
    </source>
</evidence>
<keyword evidence="7" id="KW-0028">Amino-acid biosynthesis</keyword>
<feature type="binding site" evidence="7">
    <location>
        <position position="87"/>
    </location>
    <ligand>
        <name>substrate</name>
    </ligand>
</feature>
<protein>
    <recommendedName>
        <fullName evidence="5 7">3-dehydroquinate dehydratase</fullName>
        <shortName evidence="7">3-dehydroquinase</shortName>
        <ecNumber evidence="5 7">4.2.1.10</ecNumber>
    </recommendedName>
    <alternativeName>
        <fullName evidence="7">Type II DHQase</fullName>
    </alternativeName>
</protein>
<dbReference type="Proteomes" id="UP001575622">
    <property type="component" value="Unassembled WGS sequence"/>
</dbReference>
<keyword evidence="6 7" id="KW-0456">Lyase</keyword>
<comment type="pathway">
    <text evidence="2 7">Metabolic intermediate biosynthesis; chorismate biosynthesis; chorismate from D-erythrose 4-phosphate and phosphoenolpyruvate: step 3/7.</text>
</comment>
<dbReference type="Gene3D" id="3.40.50.9100">
    <property type="entry name" value="Dehydroquinase, class II"/>
    <property type="match status" value="1"/>
</dbReference>
<dbReference type="HAMAP" id="MF_00169">
    <property type="entry name" value="AroQ"/>
    <property type="match status" value="1"/>
</dbReference>
<comment type="function">
    <text evidence="7">Catalyzes a trans-dehydration via an enolate intermediate.</text>
</comment>
<dbReference type="RefSeq" id="WP_373949844.1">
    <property type="nucleotide sequence ID" value="NZ_JBHDLN010000003.1"/>
</dbReference>
<evidence type="ECO:0000313" key="9">
    <source>
        <dbReference type="Proteomes" id="UP001575622"/>
    </source>
</evidence>
<dbReference type="EMBL" id="JBHDLN010000003">
    <property type="protein sequence ID" value="MFB0842108.1"/>
    <property type="molecule type" value="Genomic_DNA"/>
</dbReference>
<comment type="subunit">
    <text evidence="4 7">Homododecamer.</text>
</comment>
<feature type="binding site" evidence="7">
    <location>
        <position position="80"/>
    </location>
    <ligand>
        <name>substrate</name>
    </ligand>
</feature>
<dbReference type="InterPro" id="IPR001874">
    <property type="entry name" value="DHquinase_II"/>
</dbReference>
<dbReference type="NCBIfam" id="NF003805">
    <property type="entry name" value="PRK05395.1-2"/>
    <property type="match status" value="1"/>
</dbReference>
<evidence type="ECO:0000313" key="8">
    <source>
        <dbReference type="EMBL" id="MFB0842108.1"/>
    </source>
</evidence>
<feature type="binding site" evidence="7">
    <location>
        <position position="74"/>
    </location>
    <ligand>
        <name>substrate</name>
    </ligand>
</feature>
<feature type="binding site" evidence="7">
    <location>
        <begin position="101"/>
        <end position="102"/>
    </location>
    <ligand>
        <name>substrate</name>
    </ligand>
</feature>
<comment type="caution">
    <text evidence="8">The sequence shown here is derived from an EMBL/GenBank/DDBJ whole genome shotgun (WGS) entry which is preliminary data.</text>
</comment>
<dbReference type="InterPro" id="IPR036441">
    <property type="entry name" value="DHquinase_II_sf"/>
</dbReference>
<dbReference type="GO" id="GO:0003855">
    <property type="term" value="F:3-dehydroquinate dehydratase activity"/>
    <property type="evidence" value="ECO:0007669"/>
    <property type="project" value="UniProtKB-EC"/>
</dbReference>
<dbReference type="PIRSF" id="PIRSF001399">
    <property type="entry name" value="DHquinase_II"/>
    <property type="match status" value="1"/>
</dbReference>
<dbReference type="SUPFAM" id="SSF52304">
    <property type="entry name" value="Type II 3-dehydroquinate dehydratase"/>
    <property type="match status" value="1"/>
</dbReference>
<evidence type="ECO:0000256" key="6">
    <source>
        <dbReference type="ARBA" id="ARBA00023239"/>
    </source>
</evidence>
<feature type="active site" description="Proton donor" evidence="7">
    <location>
        <position position="100"/>
    </location>
</feature>
<dbReference type="CDD" id="cd00466">
    <property type="entry name" value="DHQase_II"/>
    <property type="match status" value="1"/>
</dbReference>